<feature type="region of interest" description="Disordered" evidence="1">
    <location>
        <begin position="16"/>
        <end position="89"/>
    </location>
</feature>
<dbReference type="GeneID" id="71993474"/>
<dbReference type="KEGG" id="ffu:CLAFUR5_13596"/>
<evidence type="ECO:0000256" key="1">
    <source>
        <dbReference type="SAM" id="MobiDB-lite"/>
    </source>
</evidence>
<dbReference type="AlphaFoldDB" id="A0A9Q8PL99"/>
<organism evidence="2 3">
    <name type="scientific">Passalora fulva</name>
    <name type="common">Tomato leaf mold</name>
    <name type="synonym">Cladosporium fulvum</name>
    <dbReference type="NCBI Taxonomy" id="5499"/>
    <lineage>
        <taxon>Eukaryota</taxon>
        <taxon>Fungi</taxon>
        <taxon>Dikarya</taxon>
        <taxon>Ascomycota</taxon>
        <taxon>Pezizomycotina</taxon>
        <taxon>Dothideomycetes</taxon>
        <taxon>Dothideomycetidae</taxon>
        <taxon>Mycosphaerellales</taxon>
        <taxon>Mycosphaerellaceae</taxon>
        <taxon>Fulvia</taxon>
    </lineage>
</organism>
<reference evidence="2" key="2">
    <citation type="journal article" date="2022" name="Microb. Genom.">
        <title>A chromosome-scale genome assembly of the tomato pathogen Cladosporium fulvum reveals a compartmentalized genome architecture and the presence of a dispensable chromosome.</title>
        <authorList>
            <person name="Zaccaron A.Z."/>
            <person name="Chen L.H."/>
            <person name="Samaras A."/>
            <person name="Stergiopoulos I."/>
        </authorList>
    </citation>
    <scope>NUCLEOTIDE SEQUENCE</scope>
    <source>
        <strain evidence="2">Race5_Kim</strain>
    </source>
</reference>
<sequence>MALMLKIRKLFDGVELPGGKRVKLTDRPEDHPLPSPPDRPAEADTAPPSEPSHERGPDELKPTDGAADSKINVDSTASTSSSQPRATHKKTIVFESDIAITPRSSCVYQHRNGKDITSHAPTCHYTDCFESHYDPPEAKPRPYRMTTIDRLSDLKRWLTTPNARHGDGKRVERQREVELIGSDAFTNQNLRDAITYGIERTQEIRIEIHSLAAYFEERYGLIFRDLMRDARHVTLLPTAGQIATMQRPDLIYEMILTATQIDYLNEEREKVIKGMVQTKWDIARKGKDFEIRELLRLGYIELEQESNRDEGKLRLG</sequence>
<keyword evidence="3" id="KW-1185">Reference proteome</keyword>
<evidence type="ECO:0000313" key="2">
    <source>
        <dbReference type="EMBL" id="UJO24515.1"/>
    </source>
</evidence>
<gene>
    <name evidence="2" type="ORF">CLAFUR5_13596</name>
</gene>
<evidence type="ECO:0000313" key="3">
    <source>
        <dbReference type="Proteomes" id="UP000756132"/>
    </source>
</evidence>
<dbReference type="Proteomes" id="UP000756132">
    <property type="component" value="Chromosome 12"/>
</dbReference>
<reference evidence="2" key="1">
    <citation type="submission" date="2021-12" db="EMBL/GenBank/DDBJ databases">
        <authorList>
            <person name="Zaccaron A."/>
            <person name="Stergiopoulos I."/>
        </authorList>
    </citation>
    <scope>NUCLEOTIDE SEQUENCE</scope>
    <source>
        <strain evidence="2">Race5_Kim</strain>
    </source>
</reference>
<feature type="compositionally biased region" description="Basic and acidic residues" evidence="1">
    <location>
        <begin position="51"/>
        <end position="62"/>
    </location>
</feature>
<feature type="compositionally biased region" description="Basic and acidic residues" evidence="1">
    <location>
        <begin position="23"/>
        <end position="32"/>
    </location>
</feature>
<dbReference type="OrthoDB" id="10423016at2759"/>
<protein>
    <submittedName>
        <fullName evidence="2">Uncharacterized protein</fullName>
    </submittedName>
</protein>
<dbReference type="RefSeq" id="XP_047768881.1">
    <property type="nucleotide sequence ID" value="XM_047912744.1"/>
</dbReference>
<feature type="compositionally biased region" description="Polar residues" evidence="1">
    <location>
        <begin position="72"/>
        <end position="85"/>
    </location>
</feature>
<dbReference type="EMBL" id="CP090174">
    <property type="protein sequence ID" value="UJO24515.1"/>
    <property type="molecule type" value="Genomic_DNA"/>
</dbReference>
<name>A0A9Q8PL99_PASFU</name>
<accession>A0A9Q8PL99</accession>
<proteinExistence type="predicted"/>